<dbReference type="SUPFAM" id="SSF46689">
    <property type="entry name" value="Homeodomain-like"/>
    <property type="match status" value="1"/>
</dbReference>
<dbReference type="GO" id="GO:0003677">
    <property type="term" value="F:DNA binding"/>
    <property type="evidence" value="ECO:0007669"/>
    <property type="project" value="UniProtKB-KW"/>
</dbReference>
<feature type="region of interest" description="Disordered" evidence="3">
    <location>
        <begin position="401"/>
        <end position="606"/>
    </location>
</feature>
<reference evidence="6 7" key="1">
    <citation type="journal article" date="2018" name="Mol. Plant">
        <title>The genome of Artemisia annua provides insight into the evolution of Asteraceae family and artemisinin biosynthesis.</title>
        <authorList>
            <person name="Shen Q."/>
            <person name="Zhang L."/>
            <person name="Liao Z."/>
            <person name="Wang S."/>
            <person name="Yan T."/>
            <person name="Shi P."/>
            <person name="Liu M."/>
            <person name="Fu X."/>
            <person name="Pan Q."/>
            <person name="Wang Y."/>
            <person name="Lv Z."/>
            <person name="Lu X."/>
            <person name="Zhang F."/>
            <person name="Jiang W."/>
            <person name="Ma Y."/>
            <person name="Chen M."/>
            <person name="Hao X."/>
            <person name="Li L."/>
            <person name="Tang Y."/>
            <person name="Lv G."/>
            <person name="Zhou Y."/>
            <person name="Sun X."/>
            <person name="Brodelius P.E."/>
            <person name="Rose J.K.C."/>
            <person name="Tang K."/>
        </authorList>
    </citation>
    <scope>NUCLEOTIDE SEQUENCE [LARGE SCALE GENOMIC DNA]</scope>
    <source>
        <strain evidence="7">cv. Huhao1</strain>
        <tissue evidence="6">Leaf</tissue>
    </source>
</reference>
<evidence type="ECO:0000256" key="2">
    <source>
        <dbReference type="PROSITE-ProRule" id="PRU00035"/>
    </source>
</evidence>
<evidence type="ECO:0000259" key="5">
    <source>
        <dbReference type="PROSITE" id="PS50090"/>
    </source>
</evidence>
<feature type="compositionally biased region" description="Basic and acidic residues" evidence="3">
    <location>
        <begin position="133"/>
        <end position="143"/>
    </location>
</feature>
<organism evidence="6 7">
    <name type="scientific">Artemisia annua</name>
    <name type="common">Sweet wormwood</name>
    <dbReference type="NCBI Taxonomy" id="35608"/>
    <lineage>
        <taxon>Eukaryota</taxon>
        <taxon>Viridiplantae</taxon>
        <taxon>Streptophyta</taxon>
        <taxon>Embryophyta</taxon>
        <taxon>Tracheophyta</taxon>
        <taxon>Spermatophyta</taxon>
        <taxon>Magnoliopsida</taxon>
        <taxon>eudicotyledons</taxon>
        <taxon>Gunneridae</taxon>
        <taxon>Pentapetalae</taxon>
        <taxon>asterids</taxon>
        <taxon>campanulids</taxon>
        <taxon>Asterales</taxon>
        <taxon>Asteraceae</taxon>
        <taxon>Asteroideae</taxon>
        <taxon>Anthemideae</taxon>
        <taxon>Artemisiinae</taxon>
        <taxon>Artemisia</taxon>
    </lineage>
</organism>
<keyword evidence="6" id="KW-0238">DNA-binding</keyword>
<protein>
    <submittedName>
        <fullName evidence="6">DNA-binding bromodomain-containing protein</fullName>
    </submittedName>
</protein>
<dbReference type="SMART" id="SM00717">
    <property type="entry name" value="SANT"/>
    <property type="match status" value="1"/>
</dbReference>
<keyword evidence="7" id="KW-1185">Reference proteome</keyword>
<feature type="compositionally biased region" description="Acidic residues" evidence="3">
    <location>
        <begin position="199"/>
        <end position="210"/>
    </location>
</feature>
<feature type="compositionally biased region" description="Basic and acidic residues" evidence="3">
    <location>
        <begin position="464"/>
        <end position="482"/>
    </location>
</feature>
<dbReference type="InterPro" id="IPR036427">
    <property type="entry name" value="Bromodomain-like_sf"/>
</dbReference>
<evidence type="ECO:0000256" key="3">
    <source>
        <dbReference type="SAM" id="MobiDB-lite"/>
    </source>
</evidence>
<feature type="compositionally biased region" description="Basic and acidic residues" evidence="3">
    <location>
        <begin position="412"/>
        <end position="437"/>
    </location>
</feature>
<sequence>MAVDNTPSSTAKSDHHHHHAPPPDAWGTSEELLLASAVNRYGTKNWDLIASEIKIRTASSNQIYFTPVHCQQKYKELKRRFNDDNDDDVTDDVISIPWLDDLKKERIVWLQNHLQNLDPRISSLQLTVKKLKEEREKPAEKAEPVAVVSSGTGEDESDRSVNGSNGNVETNEPEKSPVRTGEEKPVGSEPVKSEPGGNESEEGDEDDDEEGGKNSDVQSSVRRDRVRRGSTVVAMKGVADEDQSTDSIPVRSLPLVDFLHKVNKVASTVFDRRLDRQEKVRYKNLIRQHIDYEILQTRLKEGWYSDGNDKFFRDLLLLVSNTRIFFPKESPESAAAVELRQLILKEMMSKRKPKTDSKSEKQTSLKSLNLPPKRASEPADSLLLKPKLAGPIVVCRKRSSITAKAAGSSSGADRRKEPTDLKNPDKLLEETPKRSRDSFPMITKKKGKNIEKSQEKTPTNETTSDTKTDKKKKLTEAEEKKQSAAKFLNRMKRSNNESLLDSLKSTSGDRGGNSESNSKGGGEQKRGGGSGNKASNSEGKKEHASKKSSGGRQGKEQGSPAKRSVGRPPKRGAAPSPMSAVLGKRNRESTDSETLVTKQTKKRSKR</sequence>
<dbReference type="SUPFAM" id="SSF47370">
    <property type="entry name" value="Bromodomain"/>
    <property type="match status" value="1"/>
</dbReference>
<evidence type="ECO:0000256" key="1">
    <source>
        <dbReference type="ARBA" id="ARBA00023117"/>
    </source>
</evidence>
<dbReference type="InterPro" id="IPR001005">
    <property type="entry name" value="SANT/Myb"/>
</dbReference>
<keyword evidence="1 2" id="KW-0103">Bromodomain</keyword>
<dbReference type="CDD" id="cd00167">
    <property type="entry name" value="SANT"/>
    <property type="match status" value="1"/>
</dbReference>
<feature type="domain" description="Myb-like" evidence="5">
    <location>
        <begin position="26"/>
        <end position="78"/>
    </location>
</feature>
<dbReference type="Gene3D" id="1.20.920.10">
    <property type="entry name" value="Bromodomain-like"/>
    <property type="match status" value="1"/>
</dbReference>
<feature type="domain" description="Bromo" evidence="4">
    <location>
        <begin position="262"/>
        <end position="333"/>
    </location>
</feature>
<dbReference type="Gene3D" id="1.10.10.60">
    <property type="entry name" value="Homeodomain-like"/>
    <property type="match status" value="1"/>
</dbReference>
<proteinExistence type="predicted"/>
<feature type="compositionally biased region" description="Basic and acidic residues" evidence="3">
    <location>
        <begin position="354"/>
        <end position="363"/>
    </location>
</feature>
<dbReference type="Pfam" id="PF00249">
    <property type="entry name" value="Myb_DNA-binding"/>
    <property type="match status" value="1"/>
</dbReference>
<name>A0A2U1NP53_ARTAN</name>
<accession>A0A2U1NP53</accession>
<dbReference type="STRING" id="35608.A0A2U1NP53"/>
<dbReference type="Proteomes" id="UP000245207">
    <property type="component" value="Unassembled WGS sequence"/>
</dbReference>
<feature type="compositionally biased region" description="Polar residues" evidence="3">
    <location>
        <begin position="496"/>
        <end position="508"/>
    </location>
</feature>
<feature type="compositionally biased region" description="Basic and acidic residues" evidence="3">
    <location>
        <begin position="172"/>
        <end position="186"/>
    </location>
</feature>
<gene>
    <name evidence="6" type="ORF">CTI12_AA235000</name>
</gene>
<evidence type="ECO:0000313" key="7">
    <source>
        <dbReference type="Proteomes" id="UP000245207"/>
    </source>
</evidence>
<dbReference type="PANTHER" id="PTHR37888">
    <property type="entry name" value="DNA-BINDING BROMODOMAIN-CONTAINING PROTEIN"/>
    <property type="match status" value="1"/>
</dbReference>
<dbReference type="PROSITE" id="PS50014">
    <property type="entry name" value="BROMODOMAIN_2"/>
    <property type="match status" value="1"/>
</dbReference>
<dbReference type="InterPro" id="IPR009057">
    <property type="entry name" value="Homeodomain-like_sf"/>
</dbReference>
<feature type="compositionally biased region" description="Polar residues" evidence="3">
    <location>
        <begin position="160"/>
        <end position="170"/>
    </location>
</feature>
<dbReference type="InterPro" id="IPR001487">
    <property type="entry name" value="Bromodomain"/>
</dbReference>
<dbReference type="SMART" id="SM00297">
    <property type="entry name" value="BROMO"/>
    <property type="match status" value="1"/>
</dbReference>
<feature type="region of interest" description="Disordered" evidence="3">
    <location>
        <begin position="133"/>
        <end position="229"/>
    </location>
</feature>
<dbReference type="PROSITE" id="PS50090">
    <property type="entry name" value="MYB_LIKE"/>
    <property type="match status" value="1"/>
</dbReference>
<dbReference type="OrthoDB" id="1742084at2759"/>
<feature type="region of interest" description="Disordered" evidence="3">
    <location>
        <begin position="348"/>
        <end position="382"/>
    </location>
</feature>
<dbReference type="AlphaFoldDB" id="A0A2U1NP53"/>
<evidence type="ECO:0000313" key="6">
    <source>
        <dbReference type="EMBL" id="PWA75297.1"/>
    </source>
</evidence>
<feature type="region of interest" description="Disordered" evidence="3">
    <location>
        <begin position="1"/>
        <end position="26"/>
    </location>
</feature>
<feature type="compositionally biased region" description="Polar residues" evidence="3">
    <location>
        <begin position="1"/>
        <end position="11"/>
    </location>
</feature>
<comment type="caution">
    <text evidence="6">The sequence shown here is derived from an EMBL/GenBank/DDBJ whole genome shotgun (WGS) entry which is preliminary data.</text>
</comment>
<evidence type="ECO:0000259" key="4">
    <source>
        <dbReference type="PROSITE" id="PS50014"/>
    </source>
</evidence>
<dbReference type="PANTHER" id="PTHR37888:SF11">
    <property type="entry name" value="DNA-BINDING BROMODOMAIN-CONTAINING PROTEIN"/>
    <property type="match status" value="1"/>
</dbReference>
<dbReference type="EMBL" id="PKPP01002432">
    <property type="protein sequence ID" value="PWA75297.1"/>
    <property type="molecule type" value="Genomic_DNA"/>
</dbReference>